<keyword evidence="4" id="KW-1185">Reference proteome</keyword>
<organism evidence="3 4">
    <name type="scientific">Stichopus japonicus</name>
    <name type="common">Sea cucumber</name>
    <dbReference type="NCBI Taxonomy" id="307972"/>
    <lineage>
        <taxon>Eukaryota</taxon>
        <taxon>Metazoa</taxon>
        <taxon>Echinodermata</taxon>
        <taxon>Eleutherozoa</taxon>
        <taxon>Echinozoa</taxon>
        <taxon>Holothuroidea</taxon>
        <taxon>Aspidochirotacea</taxon>
        <taxon>Aspidochirotida</taxon>
        <taxon>Stichopodidae</taxon>
        <taxon>Apostichopus</taxon>
    </lineage>
</organism>
<evidence type="ECO:0000313" key="4">
    <source>
        <dbReference type="Proteomes" id="UP000230750"/>
    </source>
</evidence>
<reference evidence="3 4" key="1">
    <citation type="journal article" date="2017" name="PLoS Biol.">
        <title>The sea cucumber genome provides insights into morphological evolution and visceral regeneration.</title>
        <authorList>
            <person name="Zhang X."/>
            <person name="Sun L."/>
            <person name="Yuan J."/>
            <person name="Sun Y."/>
            <person name="Gao Y."/>
            <person name="Zhang L."/>
            <person name="Li S."/>
            <person name="Dai H."/>
            <person name="Hamel J.F."/>
            <person name="Liu C."/>
            <person name="Yu Y."/>
            <person name="Liu S."/>
            <person name="Lin W."/>
            <person name="Guo K."/>
            <person name="Jin S."/>
            <person name="Xu P."/>
            <person name="Storey K.B."/>
            <person name="Huan P."/>
            <person name="Zhang T."/>
            <person name="Zhou Y."/>
            <person name="Zhang J."/>
            <person name="Lin C."/>
            <person name="Li X."/>
            <person name="Xing L."/>
            <person name="Huo D."/>
            <person name="Sun M."/>
            <person name="Wang L."/>
            <person name="Mercier A."/>
            <person name="Li F."/>
            <person name="Yang H."/>
            <person name="Xiang J."/>
        </authorList>
    </citation>
    <scope>NUCLEOTIDE SEQUENCE [LARGE SCALE GENOMIC DNA]</scope>
    <source>
        <strain evidence="3">Shaxun</strain>
        <tissue evidence="3">Muscle</tissue>
    </source>
</reference>
<feature type="compositionally biased region" description="Polar residues" evidence="1">
    <location>
        <begin position="191"/>
        <end position="201"/>
    </location>
</feature>
<dbReference type="EMBL" id="MRZV01000487">
    <property type="protein sequence ID" value="PIK49025.1"/>
    <property type="molecule type" value="Genomic_DNA"/>
</dbReference>
<dbReference type="AlphaFoldDB" id="A0A2G8KM34"/>
<comment type="caution">
    <text evidence="3">The sequence shown here is derived from an EMBL/GenBank/DDBJ whole genome shotgun (WGS) entry which is preliminary data.</text>
</comment>
<dbReference type="OrthoDB" id="6152813at2759"/>
<sequence length="223" mass="25016">MASTVPAIAPTPYHGLSTENAKRWLTRLTQFVTLKGCKDEDALAMFGLLLRDSALDWFTCLDESVRKDFTQVKAAFLLRFQDVVPTWQRLSSFFTSKQEPTETVNDFTSRMSMRGSDLSLSSEQIVQEEVLMAVQGLADQLQQLTTTQESFADRLHSLSTTVNTASLDQSHSGRRGQPPPYLQKQGRRTWQKSSPPSQDGSSPWHHQPSQMQRACSGCGEYGH</sequence>
<dbReference type="PANTHER" id="PTHR33223:SF6">
    <property type="entry name" value="CCHC-TYPE DOMAIN-CONTAINING PROTEIN"/>
    <property type="match status" value="1"/>
</dbReference>
<feature type="domain" description="Retrotransposon gag" evidence="2">
    <location>
        <begin position="45"/>
        <end position="125"/>
    </location>
</feature>
<dbReference type="PANTHER" id="PTHR33223">
    <property type="entry name" value="CCHC-TYPE DOMAIN-CONTAINING PROTEIN"/>
    <property type="match status" value="1"/>
</dbReference>
<dbReference type="Proteomes" id="UP000230750">
    <property type="component" value="Unassembled WGS sequence"/>
</dbReference>
<accession>A0A2G8KM34</accession>
<evidence type="ECO:0000313" key="3">
    <source>
        <dbReference type="EMBL" id="PIK49025.1"/>
    </source>
</evidence>
<evidence type="ECO:0000256" key="1">
    <source>
        <dbReference type="SAM" id="MobiDB-lite"/>
    </source>
</evidence>
<proteinExistence type="predicted"/>
<feature type="region of interest" description="Disordered" evidence="1">
    <location>
        <begin position="164"/>
        <end position="223"/>
    </location>
</feature>
<name>A0A2G8KM34_STIJA</name>
<dbReference type="Pfam" id="PF03732">
    <property type="entry name" value="Retrotrans_gag"/>
    <property type="match status" value="1"/>
</dbReference>
<evidence type="ECO:0000259" key="2">
    <source>
        <dbReference type="Pfam" id="PF03732"/>
    </source>
</evidence>
<gene>
    <name evidence="3" type="ORF">BSL78_14131</name>
</gene>
<dbReference type="InterPro" id="IPR005162">
    <property type="entry name" value="Retrotrans_gag_dom"/>
</dbReference>
<protein>
    <recommendedName>
        <fullName evidence="2">Retrotransposon gag domain-containing protein</fullName>
    </recommendedName>
</protein>